<evidence type="ECO:0000256" key="8">
    <source>
        <dbReference type="ARBA" id="ARBA00047838"/>
    </source>
</evidence>
<feature type="active site" description="Nucleophile" evidence="10">
    <location>
        <position position="78"/>
    </location>
</feature>
<dbReference type="SUPFAM" id="SSF52317">
    <property type="entry name" value="Class I glutamine amidotransferase-like"/>
    <property type="match status" value="1"/>
</dbReference>
<dbReference type="PROSITE" id="PS51273">
    <property type="entry name" value="GATASE_TYPE_1"/>
    <property type="match status" value="1"/>
</dbReference>
<dbReference type="Pfam" id="PF00117">
    <property type="entry name" value="GATase"/>
    <property type="match status" value="1"/>
</dbReference>
<evidence type="ECO:0000259" key="11">
    <source>
        <dbReference type="Pfam" id="PF00117"/>
    </source>
</evidence>
<dbReference type="InterPro" id="IPR017926">
    <property type="entry name" value="GATASE"/>
</dbReference>
<comment type="subunit">
    <text evidence="2 10">Heterodimer of HisH and HisF.</text>
</comment>
<feature type="active site" evidence="10">
    <location>
        <position position="184"/>
    </location>
</feature>
<comment type="catalytic activity">
    <reaction evidence="9 10">
        <text>L-glutamine + H2O = L-glutamate + NH4(+)</text>
        <dbReference type="Rhea" id="RHEA:15889"/>
        <dbReference type="ChEBI" id="CHEBI:15377"/>
        <dbReference type="ChEBI" id="CHEBI:28938"/>
        <dbReference type="ChEBI" id="CHEBI:29985"/>
        <dbReference type="ChEBI" id="CHEBI:58359"/>
        <dbReference type="EC" id="3.5.1.2"/>
    </reaction>
</comment>
<dbReference type="InterPro" id="IPR029062">
    <property type="entry name" value="Class_I_gatase-like"/>
</dbReference>
<evidence type="ECO:0000256" key="9">
    <source>
        <dbReference type="ARBA" id="ARBA00049534"/>
    </source>
</evidence>
<evidence type="ECO:0000313" key="13">
    <source>
        <dbReference type="Proteomes" id="UP001229313"/>
    </source>
</evidence>
<comment type="subcellular location">
    <subcellularLocation>
        <location evidence="10">Cytoplasm</location>
    </subcellularLocation>
</comment>
<dbReference type="PIRSF" id="PIRSF000495">
    <property type="entry name" value="Amidotransf_hisH"/>
    <property type="match status" value="1"/>
</dbReference>
<comment type="pathway">
    <text evidence="1 10">Amino-acid biosynthesis; L-histidine biosynthesis; L-histidine from 5-phospho-alpha-D-ribose 1-diphosphate: step 5/9.</text>
</comment>
<dbReference type="GO" id="GO:0016829">
    <property type="term" value="F:lyase activity"/>
    <property type="evidence" value="ECO:0007669"/>
    <property type="project" value="UniProtKB-KW"/>
</dbReference>
<evidence type="ECO:0000256" key="4">
    <source>
        <dbReference type="ARBA" id="ARBA00022801"/>
    </source>
</evidence>
<keyword evidence="6 10" id="KW-0368">Histidine biosynthesis</keyword>
<sequence length="202" mass="21229">MTVVAVVDSGGGNIGSVRYALERLGARSVLTADPATIASADRVILPGVGAAAPAMARLRELDLVATIRRLQQPLLGICLGMQLLYESSEEGEVECLGLLPGRITKLPPGPGVRVPHMGWNLLQKHESNAGARLLAGIGERDQAYFVHSYAAPVTADTLASASYGRRFTAVAGRGRCFGAQFHPERSAAVGSRLLANFLALEA</sequence>
<gene>
    <name evidence="10 12" type="primary">hisH</name>
    <name evidence="12" type="ORF">RDV84_22570</name>
</gene>
<feature type="active site" evidence="10">
    <location>
        <position position="182"/>
    </location>
</feature>
<evidence type="ECO:0000256" key="10">
    <source>
        <dbReference type="HAMAP-Rule" id="MF_00278"/>
    </source>
</evidence>
<dbReference type="Gene3D" id="3.40.50.880">
    <property type="match status" value="1"/>
</dbReference>
<comment type="function">
    <text evidence="10">IGPS catalyzes the conversion of PRFAR and glutamine to IGP, AICAR and glutamate. The HisH subunit catalyzes the hydrolysis of glutamine to glutamate and ammonia as part of the synthesis of IGP and AICAR. The resulting ammonia molecule is channeled to the active site of HisF.</text>
</comment>
<keyword evidence="5 10" id="KW-0315">Glutamine amidotransferase</keyword>
<evidence type="ECO:0000256" key="3">
    <source>
        <dbReference type="ARBA" id="ARBA00022605"/>
    </source>
</evidence>
<keyword evidence="4 10" id="KW-0378">Hydrolase</keyword>
<dbReference type="CDD" id="cd01748">
    <property type="entry name" value="GATase1_IGP_Synthase"/>
    <property type="match status" value="1"/>
</dbReference>
<organism evidence="12 13">
    <name type="scientific">Lysobacter yananisis</name>
    <dbReference type="NCBI Taxonomy" id="1003114"/>
    <lineage>
        <taxon>Bacteria</taxon>
        <taxon>Pseudomonadati</taxon>
        <taxon>Pseudomonadota</taxon>
        <taxon>Gammaproteobacteria</taxon>
        <taxon>Lysobacterales</taxon>
        <taxon>Lysobacteraceae</taxon>
        <taxon>Lysobacter</taxon>
    </lineage>
</organism>
<dbReference type="PANTHER" id="PTHR42701:SF1">
    <property type="entry name" value="IMIDAZOLE GLYCEROL PHOSPHATE SYNTHASE SUBUNIT HISH"/>
    <property type="match status" value="1"/>
</dbReference>
<evidence type="ECO:0000256" key="1">
    <source>
        <dbReference type="ARBA" id="ARBA00005091"/>
    </source>
</evidence>
<dbReference type="PANTHER" id="PTHR42701">
    <property type="entry name" value="IMIDAZOLE GLYCEROL PHOSPHATE SYNTHASE SUBUNIT HISH"/>
    <property type="match status" value="1"/>
</dbReference>
<dbReference type="HAMAP" id="MF_00278">
    <property type="entry name" value="HisH"/>
    <property type="match status" value="1"/>
</dbReference>
<keyword evidence="3 10" id="KW-0028">Amino-acid biosynthesis</keyword>
<evidence type="ECO:0000256" key="2">
    <source>
        <dbReference type="ARBA" id="ARBA00011152"/>
    </source>
</evidence>
<name>A0ABY9P6S7_9GAMM</name>
<evidence type="ECO:0000313" key="12">
    <source>
        <dbReference type="EMBL" id="WMT02717.1"/>
    </source>
</evidence>
<evidence type="ECO:0000256" key="6">
    <source>
        <dbReference type="ARBA" id="ARBA00023102"/>
    </source>
</evidence>
<dbReference type="EC" id="4.3.2.10" evidence="10"/>
<protein>
    <recommendedName>
        <fullName evidence="10">Imidazole glycerol phosphate synthase subunit HisH</fullName>
        <ecNumber evidence="10">4.3.2.10</ecNumber>
    </recommendedName>
    <alternativeName>
        <fullName evidence="10">IGP synthase glutaminase subunit</fullName>
        <ecNumber evidence="10">3.5.1.2</ecNumber>
    </alternativeName>
    <alternativeName>
        <fullName evidence="10">IGP synthase subunit HisH</fullName>
    </alternativeName>
    <alternativeName>
        <fullName evidence="10">ImGP synthase subunit HisH</fullName>
        <shortName evidence="10">IGPS subunit HisH</shortName>
    </alternativeName>
</protein>
<keyword evidence="7 10" id="KW-0456">Lyase</keyword>
<dbReference type="EMBL" id="CP133568">
    <property type="protein sequence ID" value="WMT02717.1"/>
    <property type="molecule type" value="Genomic_DNA"/>
</dbReference>
<feature type="domain" description="Glutamine amidotransferase" evidence="11">
    <location>
        <begin position="6"/>
        <end position="198"/>
    </location>
</feature>
<reference evidence="12 13" key="1">
    <citation type="submission" date="2023-08" db="EMBL/GenBank/DDBJ databases">
        <title>The whole genome sequence of Lysobacter yananisis.</title>
        <authorList>
            <person name="Sun H."/>
        </authorList>
    </citation>
    <scope>NUCLEOTIDE SEQUENCE [LARGE SCALE GENOMIC DNA]</scope>
    <source>
        <strain evidence="12 13">SNNU513</strain>
    </source>
</reference>
<keyword evidence="13" id="KW-1185">Reference proteome</keyword>
<dbReference type="NCBIfam" id="TIGR01855">
    <property type="entry name" value="IMP_synth_hisH"/>
    <property type="match status" value="1"/>
</dbReference>
<dbReference type="RefSeq" id="WP_309151685.1">
    <property type="nucleotide sequence ID" value="NZ_CP133568.1"/>
</dbReference>
<comment type="catalytic activity">
    <reaction evidence="8 10">
        <text>5-[(5-phospho-1-deoxy-D-ribulos-1-ylimino)methylamino]-1-(5-phospho-beta-D-ribosyl)imidazole-4-carboxamide + L-glutamine = D-erythro-1-(imidazol-4-yl)glycerol 3-phosphate + 5-amino-1-(5-phospho-beta-D-ribosyl)imidazole-4-carboxamide + L-glutamate + H(+)</text>
        <dbReference type="Rhea" id="RHEA:24793"/>
        <dbReference type="ChEBI" id="CHEBI:15378"/>
        <dbReference type="ChEBI" id="CHEBI:29985"/>
        <dbReference type="ChEBI" id="CHEBI:58278"/>
        <dbReference type="ChEBI" id="CHEBI:58359"/>
        <dbReference type="ChEBI" id="CHEBI:58475"/>
        <dbReference type="ChEBI" id="CHEBI:58525"/>
        <dbReference type="EC" id="4.3.2.10"/>
    </reaction>
</comment>
<accession>A0ABY9P6S7</accession>
<evidence type="ECO:0000256" key="7">
    <source>
        <dbReference type="ARBA" id="ARBA00023239"/>
    </source>
</evidence>
<evidence type="ECO:0000256" key="5">
    <source>
        <dbReference type="ARBA" id="ARBA00022962"/>
    </source>
</evidence>
<dbReference type="InterPro" id="IPR010139">
    <property type="entry name" value="Imidazole-glycPsynth_HisH"/>
</dbReference>
<dbReference type="EC" id="3.5.1.2" evidence="10"/>
<proteinExistence type="inferred from homology"/>
<keyword evidence="10" id="KW-0963">Cytoplasm</keyword>
<dbReference type="Proteomes" id="UP001229313">
    <property type="component" value="Chromosome"/>
</dbReference>